<evidence type="ECO:0000313" key="2">
    <source>
        <dbReference type="Proteomes" id="UP000275473"/>
    </source>
</evidence>
<dbReference type="Proteomes" id="UP000275473">
    <property type="component" value="Unassembled WGS sequence"/>
</dbReference>
<evidence type="ECO:0000313" key="1">
    <source>
        <dbReference type="EMBL" id="RNF40294.1"/>
    </source>
</evidence>
<accession>A0A3M8PAT0</accession>
<keyword evidence="2" id="KW-1185">Reference proteome</keyword>
<dbReference type="OrthoDB" id="2428085at2"/>
<reference evidence="1 2" key="1">
    <citation type="journal article" date="2018" name="Int. J. Syst. Evol. Microbiol.">
        <title>Planococcus salinus sp. nov., a moderately halophilic bacterium isolated from a saline-alkali soil.</title>
        <authorList>
            <person name="Gan L."/>
        </authorList>
    </citation>
    <scope>NUCLEOTIDE SEQUENCE [LARGE SCALE GENOMIC DNA]</scope>
    <source>
        <strain evidence="1 2">LCB217</strain>
    </source>
</reference>
<dbReference type="AlphaFoldDB" id="A0A3M8PAT0"/>
<sequence>MELIFAMPKKPVKAETMSFRIVEKFERQDLLEKETRRTNQIIHDFILPNHPFLTTHSPHGGKNPIISKYFSKSCPTRIGGCSDVHRNY</sequence>
<dbReference type="RefSeq" id="WP_123164803.1">
    <property type="nucleotide sequence ID" value="NZ_RIAX01000003.1"/>
</dbReference>
<dbReference type="EMBL" id="RIAX01000003">
    <property type="protein sequence ID" value="RNF40294.1"/>
    <property type="molecule type" value="Genomic_DNA"/>
</dbReference>
<organism evidence="1 2">
    <name type="scientific">Planococcus salinus</name>
    <dbReference type="NCBI Taxonomy" id="1848460"/>
    <lineage>
        <taxon>Bacteria</taxon>
        <taxon>Bacillati</taxon>
        <taxon>Bacillota</taxon>
        <taxon>Bacilli</taxon>
        <taxon>Bacillales</taxon>
        <taxon>Caryophanaceae</taxon>
        <taxon>Planococcus</taxon>
    </lineage>
</organism>
<gene>
    <name evidence="1" type="ORF">EEX84_06585</name>
</gene>
<comment type="caution">
    <text evidence="1">The sequence shown here is derived from an EMBL/GenBank/DDBJ whole genome shotgun (WGS) entry which is preliminary data.</text>
</comment>
<protein>
    <submittedName>
        <fullName evidence="1">Uncharacterized protein</fullName>
    </submittedName>
</protein>
<name>A0A3M8PAT0_9BACL</name>
<proteinExistence type="predicted"/>